<reference evidence="4 5" key="1">
    <citation type="submission" date="2024-01" db="EMBL/GenBank/DDBJ databases">
        <title>The genomes of 5 underutilized Papilionoideae crops provide insights into root nodulation and disease resistanc.</title>
        <authorList>
            <person name="Jiang F."/>
        </authorList>
    </citation>
    <scope>NUCLEOTIDE SEQUENCE [LARGE SCALE GENOMIC DNA]</scope>
    <source>
        <strain evidence="4">DUOXIRENSHENG_FW03</strain>
        <tissue evidence="4">Leaves</tissue>
    </source>
</reference>
<keyword evidence="2" id="KW-0472">Membrane</keyword>
<dbReference type="Pfam" id="PF03107">
    <property type="entry name" value="C1_2"/>
    <property type="match status" value="1"/>
</dbReference>
<dbReference type="EMBL" id="JAYMYS010000002">
    <property type="protein sequence ID" value="KAK7407688.1"/>
    <property type="molecule type" value="Genomic_DNA"/>
</dbReference>
<keyword evidence="5" id="KW-1185">Reference proteome</keyword>
<proteinExistence type="predicted"/>
<dbReference type="SUPFAM" id="SSF57889">
    <property type="entry name" value="Cysteine-rich domain"/>
    <property type="match status" value="1"/>
</dbReference>
<dbReference type="InterPro" id="IPR046349">
    <property type="entry name" value="C1-like_sf"/>
</dbReference>
<keyword evidence="2" id="KW-1133">Transmembrane helix</keyword>
<evidence type="ECO:0000259" key="3">
    <source>
        <dbReference type="Pfam" id="PF03107"/>
    </source>
</evidence>
<protein>
    <recommendedName>
        <fullName evidence="3">DC1 domain-containing protein</fullName>
    </recommendedName>
</protein>
<evidence type="ECO:0000313" key="5">
    <source>
        <dbReference type="Proteomes" id="UP001386955"/>
    </source>
</evidence>
<name>A0AAN9T6Z6_PSOTE</name>
<evidence type="ECO:0000256" key="2">
    <source>
        <dbReference type="SAM" id="Phobius"/>
    </source>
</evidence>
<dbReference type="AlphaFoldDB" id="A0AAN9T6Z6"/>
<dbReference type="PANTHER" id="PTHR46477:SF15">
    <property type="entry name" value="CYSTEINE_HISTIDINE-RICH C1 DOMAIN PROTEIN"/>
    <property type="match status" value="1"/>
</dbReference>
<dbReference type="InterPro" id="IPR004146">
    <property type="entry name" value="DC1"/>
</dbReference>
<gene>
    <name evidence="4" type="ORF">VNO78_09704</name>
</gene>
<sequence>MSTKRGCPSHPYAIMQLKPPGEPYICSGCREVGFESSYHCENSNCSYILHEECANAVSLAFHPFFPNKCFEFHEKAPGDRQRYCDGCGKDVSGFVYHCSSKGYDLHPCCLKLKPRISDEEGLVTLELSQKVPFRCVKCKHRNVVKGVKGWSYVSSGSGENYCYHVSCVKELILENYNYRYFSQVALRNMEIVPRGRRPRRLGTIKKYTVLVFKLVFSAIFGNPISAIVALVEALA</sequence>
<accession>A0AAN9T6Z6</accession>
<dbReference type="PANTHER" id="PTHR46477">
    <property type="entry name" value="CYSTEINE/HISTIDINE-RICH C1 DOMAIN FAMILY PROTEIN"/>
    <property type="match status" value="1"/>
</dbReference>
<organism evidence="4 5">
    <name type="scientific">Psophocarpus tetragonolobus</name>
    <name type="common">Winged bean</name>
    <name type="synonym">Dolichos tetragonolobus</name>
    <dbReference type="NCBI Taxonomy" id="3891"/>
    <lineage>
        <taxon>Eukaryota</taxon>
        <taxon>Viridiplantae</taxon>
        <taxon>Streptophyta</taxon>
        <taxon>Embryophyta</taxon>
        <taxon>Tracheophyta</taxon>
        <taxon>Spermatophyta</taxon>
        <taxon>Magnoliopsida</taxon>
        <taxon>eudicotyledons</taxon>
        <taxon>Gunneridae</taxon>
        <taxon>Pentapetalae</taxon>
        <taxon>rosids</taxon>
        <taxon>fabids</taxon>
        <taxon>Fabales</taxon>
        <taxon>Fabaceae</taxon>
        <taxon>Papilionoideae</taxon>
        <taxon>50 kb inversion clade</taxon>
        <taxon>NPAAA clade</taxon>
        <taxon>indigoferoid/millettioid clade</taxon>
        <taxon>Phaseoleae</taxon>
        <taxon>Psophocarpus</taxon>
    </lineage>
</organism>
<evidence type="ECO:0000313" key="4">
    <source>
        <dbReference type="EMBL" id="KAK7407688.1"/>
    </source>
</evidence>
<keyword evidence="1" id="KW-0677">Repeat</keyword>
<dbReference type="Proteomes" id="UP001386955">
    <property type="component" value="Unassembled WGS sequence"/>
</dbReference>
<evidence type="ECO:0000256" key="1">
    <source>
        <dbReference type="ARBA" id="ARBA00022737"/>
    </source>
</evidence>
<keyword evidence="2" id="KW-0812">Transmembrane</keyword>
<feature type="domain" description="DC1" evidence="3">
    <location>
        <begin position="8"/>
        <end position="54"/>
    </location>
</feature>
<feature type="transmembrane region" description="Helical" evidence="2">
    <location>
        <begin position="207"/>
        <end position="231"/>
    </location>
</feature>
<comment type="caution">
    <text evidence="4">The sequence shown here is derived from an EMBL/GenBank/DDBJ whole genome shotgun (WGS) entry which is preliminary data.</text>
</comment>